<dbReference type="STRING" id="1489064.WH96_05995"/>
<dbReference type="GO" id="GO:0032993">
    <property type="term" value="C:protein-DNA complex"/>
    <property type="evidence" value="ECO:0007669"/>
    <property type="project" value="TreeGrafter"/>
</dbReference>
<dbReference type="InterPro" id="IPR036390">
    <property type="entry name" value="WH_DNA-bd_sf"/>
</dbReference>
<dbReference type="EMBL" id="LAQL01000003">
    <property type="protein sequence ID" value="KLN61837.1"/>
    <property type="molecule type" value="Genomic_DNA"/>
</dbReference>
<name>A0A0H2MM67_9PROT</name>
<proteinExistence type="inferred from homology"/>
<dbReference type="PRINTS" id="PR00039">
    <property type="entry name" value="HTHLYSR"/>
</dbReference>
<evidence type="ECO:0000256" key="1">
    <source>
        <dbReference type="ARBA" id="ARBA00009437"/>
    </source>
</evidence>
<gene>
    <name evidence="6" type="ORF">WH96_05995</name>
</gene>
<dbReference type="Pfam" id="PF03466">
    <property type="entry name" value="LysR_substrate"/>
    <property type="match status" value="1"/>
</dbReference>
<dbReference type="PANTHER" id="PTHR30346">
    <property type="entry name" value="TRANSCRIPTIONAL DUAL REGULATOR HCAR-RELATED"/>
    <property type="match status" value="1"/>
</dbReference>
<dbReference type="PROSITE" id="PS50931">
    <property type="entry name" value="HTH_LYSR"/>
    <property type="match status" value="1"/>
</dbReference>
<dbReference type="GO" id="GO:0003677">
    <property type="term" value="F:DNA binding"/>
    <property type="evidence" value="ECO:0007669"/>
    <property type="project" value="UniProtKB-KW"/>
</dbReference>
<dbReference type="SUPFAM" id="SSF46785">
    <property type="entry name" value="Winged helix' DNA-binding domain"/>
    <property type="match status" value="1"/>
</dbReference>
<organism evidence="6 7">
    <name type="scientific">Kiloniella spongiae</name>
    <dbReference type="NCBI Taxonomy" id="1489064"/>
    <lineage>
        <taxon>Bacteria</taxon>
        <taxon>Pseudomonadati</taxon>
        <taxon>Pseudomonadota</taxon>
        <taxon>Alphaproteobacteria</taxon>
        <taxon>Rhodospirillales</taxon>
        <taxon>Kiloniellaceae</taxon>
        <taxon>Kiloniella</taxon>
    </lineage>
</organism>
<dbReference type="Proteomes" id="UP000035444">
    <property type="component" value="Unassembled WGS sequence"/>
</dbReference>
<dbReference type="RefSeq" id="WP_047763174.1">
    <property type="nucleotide sequence ID" value="NZ_LAQL01000003.1"/>
</dbReference>
<dbReference type="GO" id="GO:0003700">
    <property type="term" value="F:DNA-binding transcription factor activity"/>
    <property type="evidence" value="ECO:0007669"/>
    <property type="project" value="InterPro"/>
</dbReference>
<dbReference type="OrthoDB" id="8679465at2"/>
<feature type="domain" description="HTH lysR-type" evidence="5">
    <location>
        <begin position="4"/>
        <end position="62"/>
    </location>
</feature>
<protein>
    <recommendedName>
        <fullName evidence="5">HTH lysR-type domain-containing protein</fullName>
    </recommendedName>
</protein>
<evidence type="ECO:0000256" key="3">
    <source>
        <dbReference type="ARBA" id="ARBA00023125"/>
    </source>
</evidence>
<dbReference type="Gene3D" id="1.10.10.10">
    <property type="entry name" value="Winged helix-like DNA-binding domain superfamily/Winged helix DNA-binding domain"/>
    <property type="match status" value="1"/>
</dbReference>
<dbReference type="InterPro" id="IPR005119">
    <property type="entry name" value="LysR_subst-bd"/>
</dbReference>
<reference evidence="6 7" key="1">
    <citation type="submission" date="2015-03" db="EMBL/GenBank/DDBJ databases">
        <title>Genome Sequence of Kiloniella spongiae MEBiC09566, isolated from a marine sponge.</title>
        <authorList>
            <person name="Shao Z."/>
            <person name="Wang L."/>
            <person name="Li X."/>
        </authorList>
    </citation>
    <scope>NUCLEOTIDE SEQUENCE [LARGE SCALE GENOMIC DNA]</scope>
    <source>
        <strain evidence="6 7">MEBiC09566</strain>
    </source>
</reference>
<dbReference type="Pfam" id="PF00126">
    <property type="entry name" value="HTH_1"/>
    <property type="match status" value="1"/>
</dbReference>
<evidence type="ECO:0000313" key="6">
    <source>
        <dbReference type="EMBL" id="KLN61837.1"/>
    </source>
</evidence>
<accession>A0A0H2MM67</accession>
<dbReference type="SUPFAM" id="SSF53850">
    <property type="entry name" value="Periplasmic binding protein-like II"/>
    <property type="match status" value="1"/>
</dbReference>
<keyword evidence="2" id="KW-0805">Transcription regulation</keyword>
<keyword evidence="3" id="KW-0238">DNA-binding</keyword>
<dbReference type="InterPro" id="IPR036388">
    <property type="entry name" value="WH-like_DNA-bd_sf"/>
</dbReference>
<comment type="caution">
    <text evidence="6">The sequence shown here is derived from an EMBL/GenBank/DDBJ whole genome shotgun (WGS) entry which is preliminary data.</text>
</comment>
<dbReference type="PANTHER" id="PTHR30346:SF0">
    <property type="entry name" value="HCA OPERON TRANSCRIPTIONAL ACTIVATOR HCAR"/>
    <property type="match status" value="1"/>
</dbReference>
<keyword evidence="4" id="KW-0804">Transcription</keyword>
<dbReference type="AlphaFoldDB" id="A0A0H2MM67"/>
<dbReference type="InterPro" id="IPR000847">
    <property type="entry name" value="LysR_HTH_N"/>
</dbReference>
<evidence type="ECO:0000256" key="2">
    <source>
        <dbReference type="ARBA" id="ARBA00023015"/>
    </source>
</evidence>
<comment type="similarity">
    <text evidence="1">Belongs to the LysR transcriptional regulatory family.</text>
</comment>
<evidence type="ECO:0000259" key="5">
    <source>
        <dbReference type="PROSITE" id="PS50931"/>
    </source>
</evidence>
<dbReference type="Gene3D" id="3.40.190.10">
    <property type="entry name" value="Periplasmic binding protein-like II"/>
    <property type="match status" value="2"/>
</dbReference>
<evidence type="ECO:0000256" key="4">
    <source>
        <dbReference type="ARBA" id="ARBA00023163"/>
    </source>
</evidence>
<evidence type="ECO:0000313" key="7">
    <source>
        <dbReference type="Proteomes" id="UP000035444"/>
    </source>
</evidence>
<sequence length="304" mass="34239">MVRYTIKQCHYFAVVAEQGGIAQAARVLNISQPAIAQAIDKLEDITRLQLFDRQHAKGMSLTIAGRSFLLEVRDLLNHAEAVHRSTENIASNLQGAIRLGCFQSIAPFHIARLVSSYRKQVPRIRIDAEEHLQEKLISKLLDEELDLAILYNLDLDPSELSWHILTRPSPYILLPENHSLSGHQSLSLQNLADEPYVLFDAPGSREYFYTIFAAHNITPQIAFRSTSLESVRSAVGHGLGFSLLTMRPQTTQTYDGHIVVPIKIKERIDPTEIVIAYKPRIVLPGILLNFIDYCQKDFTASELS</sequence>
<keyword evidence="7" id="KW-1185">Reference proteome</keyword>